<dbReference type="Proteomes" id="UP000008549">
    <property type="component" value="Unassembled WGS sequence"/>
</dbReference>
<protein>
    <submittedName>
        <fullName evidence="16">Protein CBG05277</fullName>
    </submittedName>
</protein>
<dbReference type="Pfam" id="PF00665">
    <property type="entry name" value="rve"/>
    <property type="match status" value="1"/>
</dbReference>
<feature type="domain" description="Integrase catalytic" evidence="15">
    <location>
        <begin position="636"/>
        <end position="723"/>
    </location>
</feature>
<reference evidence="16 17" key="1">
    <citation type="journal article" date="2003" name="PLoS Biol.">
        <title>The genome sequence of Caenorhabditis briggsae: a platform for comparative genomics.</title>
        <authorList>
            <person name="Stein L.D."/>
            <person name="Bao Z."/>
            <person name="Blasiar D."/>
            <person name="Blumenthal T."/>
            <person name="Brent M.R."/>
            <person name="Chen N."/>
            <person name="Chinwalla A."/>
            <person name="Clarke L."/>
            <person name="Clee C."/>
            <person name="Coghlan A."/>
            <person name="Coulson A."/>
            <person name="D'Eustachio P."/>
            <person name="Fitch D.H."/>
            <person name="Fulton L.A."/>
            <person name="Fulton R.E."/>
            <person name="Griffiths-Jones S."/>
            <person name="Harris T.W."/>
            <person name="Hillier L.W."/>
            <person name="Kamath R."/>
            <person name="Kuwabara P.E."/>
            <person name="Mardis E.R."/>
            <person name="Marra M.A."/>
            <person name="Miner T.L."/>
            <person name="Minx P."/>
            <person name="Mullikin J.C."/>
            <person name="Plumb R.W."/>
            <person name="Rogers J."/>
            <person name="Schein J.E."/>
            <person name="Sohrmann M."/>
            <person name="Spieth J."/>
            <person name="Stajich J.E."/>
            <person name="Wei C."/>
            <person name="Willey D."/>
            <person name="Wilson R.K."/>
            <person name="Durbin R."/>
            <person name="Waterston R.H."/>
        </authorList>
    </citation>
    <scope>NUCLEOTIDE SEQUENCE [LARGE SCALE GENOMIC DNA]</scope>
    <source>
        <strain evidence="16 17">AF16</strain>
    </source>
</reference>
<evidence type="ECO:0000256" key="1">
    <source>
        <dbReference type="ARBA" id="ARBA00001971"/>
    </source>
</evidence>
<dbReference type="InterPro" id="IPR023780">
    <property type="entry name" value="Chromo_domain"/>
</dbReference>
<dbReference type="GO" id="GO:0016705">
    <property type="term" value="F:oxidoreductase activity, acting on paired donors, with incorporation or reduction of molecular oxygen"/>
    <property type="evidence" value="ECO:0007669"/>
    <property type="project" value="InterPro"/>
</dbReference>
<keyword evidence="8" id="KW-0492">Microsome</keyword>
<dbReference type="KEGG" id="cbr:CBG_05277"/>
<dbReference type="eggNOG" id="KOG0017">
    <property type="taxonomic scope" value="Eukaryota"/>
</dbReference>
<evidence type="ECO:0000256" key="12">
    <source>
        <dbReference type="ARBA" id="ARBA00023136"/>
    </source>
</evidence>
<dbReference type="InterPro" id="IPR036396">
    <property type="entry name" value="Cyt_P450_sf"/>
</dbReference>
<evidence type="ECO:0000313" key="17">
    <source>
        <dbReference type="Proteomes" id="UP000008549"/>
    </source>
</evidence>
<evidence type="ECO:0000256" key="10">
    <source>
        <dbReference type="ARBA" id="ARBA00023004"/>
    </source>
</evidence>
<dbReference type="SUPFAM" id="SSF48264">
    <property type="entry name" value="Cytochrome P450"/>
    <property type="match status" value="2"/>
</dbReference>
<dbReference type="GO" id="GO:0005506">
    <property type="term" value="F:iron ion binding"/>
    <property type="evidence" value="ECO:0007669"/>
    <property type="project" value="InterPro"/>
</dbReference>
<keyword evidence="5 13" id="KW-0349">Heme</keyword>
<dbReference type="FunFam" id="1.10.630.10:FF:000238">
    <property type="entry name" value="Cytochrome P450 2A6"/>
    <property type="match status" value="1"/>
</dbReference>
<dbReference type="STRING" id="6238.A8WZI7"/>
<evidence type="ECO:0000256" key="7">
    <source>
        <dbReference type="ARBA" id="ARBA00022824"/>
    </source>
</evidence>
<feature type="domain" description="Chromo" evidence="14">
    <location>
        <begin position="886"/>
        <end position="924"/>
    </location>
</feature>
<dbReference type="RefSeq" id="XP_002645579.1">
    <property type="nucleotide sequence ID" value="XM_002645533.1"/>
</dbReference>
<dbReference type="PANTHER" id="PTHR24284:SF11">
    <property type="entry name" value="CYTOCHROME P450 FAMILY"/>
    <property type="match status" value="1"/>
</dbReference>
<dbReference type="Gene3D" id="1.10.630.10">
    <property type="entry name" value="Cytochrome P450"/>
    <property type="match status" value="2"/>
</dbReference>
<evidence type="ECO:0000256" key="13">
    <source>
        <dbReference type="PIRSR" id="PIRSR602401-1"/>
    </source>
</evidence>
<organism evidence="16 17">
    <name type="scientific">Caenorhabditis briggsae</name>
    <dbReference type="NCBI Taxonomy" id="6238"/>
    <lineage>
        <taxon>Eukaryota</taxon>
        <taxon>Metazoa</taxon>
        <taxon>Ecdysozoa</taxon>
        <taxon>Nematoda</taxon>
        <taxon>Chromadorea</taxon>
        <taxon>Rhabditida</taxon>
        <taxon>Rhabditina</taxon>
        <taxon>Rhabditomorpha</taxon>
        <taxon>Rhabditoidea</taxon>
        <taxon>Rhabditidae</taxon>
        <taxon>Peloderinae</taxon>
        <taxon>Caenorhabditis</taxon>
    </lineage>
</organism>
<dbReference type="PROSITE" id="PS50013">
    <property type="entry name" value="CHROMO_2"/>
    <property type="match status" value="1"/>
</dbReference>
<dbReference type="SUPFAM" id="SSF54160">
    <property type="entry name" value="Chromo domain-like"/>
    <property type="match status" value="1"/>
</dbReference>
<keyword evidence="11" id="KW-0503">Monooxygenase</keyword>
<dbReference type="InterPro" id="IPR044044">
    <property type="entry name" value="DUF5679"/>
</dbReference>
<dbReference type="InterPro" id="IPR016197">
    <property type="entry name" value="Chromo-like_dom_sf"/>
</dbReference>
<dbReference type="Pfam" id="PF00067">
    <property type="entry name" value="p450"/>
    <property type="match status" value="2"/>
</dbReference>
<dbReference type="GO" id="GO:0015074">
    <property type="term" value="P:DNA integration"/>
    <property type="evidence" value="ECO:0007669"/>
    <property type="project" value="InterPro"/>
</dbReference>
<dbReference type="InterPro" id="IPR001128">
    <property type="entry name" value="Cyt_P450"/>
</dbReference>
<keyword evidence="12" id="KW-0472">Membrane</keyword>
<dbReference type="CTD" id="8587578"/>
<dbReference type="GO" id="GO:0004497">
    <property type="term" value="F:monooxygenase activity"/>
    <property type="evidence" value="ECO:0007669"/>
    <property type="project" value="UniProtKB-KW"/>
</dbReference>
<comment type="subcellular location">
    <subcellularLocation>
        <location evidence="3">Endoplasmic reticulum membrane</location>
        <topology evidence="3">Peripheral membrane protein</topology>
    </subcellularLocation>
    <subcellularLocation>
        <location evidence="2">Microsome membrane</location>
        <topology evidence="2">Peripheral membrane protein</topology>
    </subcellularLocation>
</comment>
<dbReference type="InterPro" id="IPR001584">
    <property type="entry name" value="Integrase_cat-core"/>
</dbReference>
<dbReference type="PROSITE" id="PS50994">
    <property type="entry name" value="INTEGRASE"/>
    <property type="match status" value="1"/>
</dbReference>
<dbReference type="CDD" id="cd00024">
    <property type="entry name" value="CD_CSD"/>
    <property type="match status" value="1"/>
</dbReference>
<dbReference type="HOGENOM" id="CLU_315988_0_0_1"/>
<evidence type="ECO:0000256" key="2">
    <source>
        <dbReference type="ARBA" id="ARBA00004174"/>
    </source>
</evidence>
<dbReference type="PROSITE" id="PS00086">
    <property type="entry name" value="CYTOCHROME_P450"/>
    <property type="match status" value="1"/>
</dbReference>
<dbReference type="InterPro" id="IPR017972">
    <property type="entry name" value="Cyt_P450_CS"/>
</dbReference>
<dbReference type="GO" id="GO:0003676">
    <property type="term" value="F:nucleic acid binding"/>
    <property type="evidence" value="ECO:0007669"/>
    <property type="project" value="InterPro"/>
</dbReference>
<evidence type="ECO:0000256" key="3">
    <source>
        <dbReference type="ARBA" id="ARBA00004406"/>
    </source>
</evidence>
<dbReference type="Pfam" id="PF00385">
    <property type="entry name" value="Chromo"/>
    <property type="match status" value="1"/>
</dbReference>
<keyword evidence="17" id="KW-1185">Reference proteome</keyword>
<keyword evidence="10 13" id="KW-0408">Iron</keyword>
<dbReference type="CDD" id="cd20617">
    <property type="entry name" value="CYP1_2-like"/>
    <property type="match status" value="1"/>
</dbReference>
<dbReference type="GeneID" id="8587578"/>
<proteinExistence type="inferred from homology"/>
<dbReference type="InterPro" id="IPR000953">
    <property type="entry name" value="Chromo/chromo_shadow_dom"/>
</dbReference>
<dbReference type="GO" id="GO:0020037">
    <property type="term" value="F:heme binding"/>
    <property type="evidence" value="ECO:0007669"/>
    <property type="project" value="InterPro"/>
</dbReference>
<feature type="binding site" description="axial binding residue" evidence="13">
    <location>
        <position position="396"/>
    </location>
    <ligand>
        <name>heme</name>
        <dbReference type="ChEBI" id="CHEBI:30413"/>
    </ligand>
    <ligandPart>
        <name>Fe</name>
        <dbReference type="ChEBI" id="CHEBI:18248"/>
    </ligandPart>
</feature>
<gene>
    <name evidence="16 18" type="ORF">CBG05277</name>
    <name evidence="16" type="ORF">CBG_05277</name>
</gene>
<dbReference type="WormBase" id="CBG05277">
    <property type="protein sequence ID" value="CBP42757"/>
    <property type="gene ID" value="WBGene00027767"/>
</dbReference>
<dbReference type="SUPFAM" id="SSF53098">
    <property type="entry name" value="Ribonuclease H-like"/>
    <property type="match status" value="1"/>
</dbReference>
<evidence type="ECO:0000256" key="9">
    <source>
        <dbReference type="ARBA" id="ARBA00023002"/>
    </source>
</evidence>
<dbReference type="GO" id="GO:0005789">
    <property type="term" value="C:endoplasmic reticulum membrane"/>
    <property type="evidence" value="ECO:0007669"/>
    <property type="project" value="UniProtKB-SubCell"/>
</dbReference>
<dbReference type="Gene3D" id="3.30.420.10">
    <property type="entry name" value="Ribonuclease H-like superfamily/Ribonuclease H"/>
    <property type="match status" value="2"/>
</dbReference>
<evidence type="ECO:0000256" key="4">
    <source>
        <dbReference type="ARBA" id="ARBA00010617"/>
    </source>
</evidence>
<keyword evidence="9" id="KW-0560">Oxidoreductase</keyword>
<evidence type="ECO:0000256" key="8">
    <source>
        <dbReference type="ARBA" id="ARBA00022848"/>
    </source>
</evidence>
<name>A8WZI7_CAEBR</name>
<dbReference type="PRINTS" id="PR00463">
    <property type="entry name" value="EP450I"/>
</dbReference>
<reference evidence="16 17" key="2">
    <citation type="journal article" date="2011" name="PLoS Genet.">
        <title>Caenorhabditis briggsae recombinant inbred line genotypes reveal inter-strain incompatibility and the evolution of recombination.</title>
        <authorList>
            <person name="Ross J.A."/>
            <person name="Koboldt D.C."/>
            <person name="Staisch J.E."/>
            <person name="Chamberlin H.M."/>
            <person name="Gupta B.P."/>
            <person name="Miller R.D."/>
            <person name="Baird S.E."/>
            <person name="Haag E.S."/>
        </authorList>
    </citation>
    <scope>NUCLEOTIDE SEQUENCE [LARGE SCALE GENOMIC DNA]</scope>
    <source>
        <strain evidence="16 17">AF16</strain>
    </source>
</reference>
<dbReference type="eggNOG" id="KOG0156">
    <property type="taxonomic scope" value="Eukaryota"/>
</dbReference>
<evidence type="ECO:0000313" key="18">
    <source>
        <dbReference type="WormBase" id="CBG05277"/>
    </source>
</evidence>
<evidence type="ECO:0000256" key="5">
    <source>
        <dbReference type="ARBA" id="ARBA00022617"/>
    </source>
</evidence>
<dbReference type="InterPro" id="IPR012337">
    <property type="entry name" value="RNaseH-like_sf"/>
</dbReference>
<dbReference type="SMART" id="SM00298">
    <property type="entry name" value="CHROMO"/>
    <property type="match status" value="1"/>
</dbReference>
<dbReference type="Gene3D" id="2.40.50.40">
    <property type="match status" value="1"/>
</dbReference>
<dbReference type="PRINTS" id="PR00385">
    <property type="entry name" value="P450"/>
</dbReference>
<dbReference type="InterPro" id="IPR036397">
    <property type="entry name" value="RNaseH_sf"/>
</dbReference>
<sequence>MSVLIVAFLVFVITYIAHFYWKVSKYPKGPFPLPLIGNVLQFPDKNIHIYFDELAKTYGPCFTLWTPLPAVVITDYDYLKDAFVTQGEAFIMRAERPPETLLQPHINTGVLASSGENWRLQRRTSLKILRDFGLGRNLMEEQVMRSVHEMLHQIENITDKKKVDMFWPIQLCVGNVINESLFGYHYKYEDADRFKTFVQYQGFIEEEVASQIKEYDGESEPDNFVHAYMQQMKQTGNPGLDMPNLCASVLDFWLAGMETTSNSLRWHLAYMMKYPEIQDNVRKEIFEVVGASRLPSMSDKPNMPYTQSVIHEVQRHSNMIPMLGSHTNTEDIIVKGQNVPTGTVIFAQVWSILKNDSVFDESHKFNPSRYLQADGKTLNKAVLERTIPFSIGKRNCVGEGLARMELFLIFSALIQKYEFVPNDNVDLTPVWGGVLTSKPYTCQLIPQAFPGQNIHIYFDDLSKTYGPCFTLWTPLPAVVITDYDYLKGAFVNQGKYYSFLFLKLLRNFLLTILRDFGLGRNLMEEQVMRSVHEMLYQIGNITDKKKILSINNKQLLRGKCVVCKTKKCKIIPNSKSGGTLKSIKPSTKETKKSEIKLDDAYYNPETGFCGINELQRKTKKPIEEVKRFLNEQDVYTLHKPARKNFKSERVYVHNIDEQWQSDLVEMIPYAEENNDFKYLLTVIDCFSKYAWVIPLKTKTGKETASALQTIFKHRKPQKMQTDNDIRHFSTYSDKKASIIERFNRTLKEKMWKMFTYQGDHKWTKILDKLVSGYNNHFHRGIKMTPIEASKTENVQKVHDNLFPSKKLFEESPKSKFKIDDTVRITKYKAVFAKGYLPNWSTEMFKISEVHPGEVISYSIRDLADEEIKGKFYEEELTFFNNVNDEHKIESILKRRTRKGQKELFVKWYGYPDKFNSWIPDTNLN</sequence>
<evidence type="ECO:0000256" key="6">
    <source>
        <dbReference type="ARBA" id="ARBA00022723"/>
    </source>
</evidence>
<evidence type="ECO:0000256" key="11">
    <source>
        <dbReference type="ARBA" id="ARBA00023033"/>
    </source>
</evidence>
<comment type="similarity">
    <text evidence="4">Belongs to the cytochrome P450 family.</text>
</comment>
<dbReference type="InterPro" id="IPR002401">
    <property type="entry name" value="Cyt_P450_E_grp-I"/>
</dbReference>
<dbReference type="AlphaFoldDB" id="A8WZI7"/>
<dbReference type="EMBL" id="HE601042">
    <property type="protein sequence ID" value="CAP25797.1"/>
    <property type="molecule type" value="Genomic_DNA"/>
</dbReference>
<accession>A8WZI7</accession>
<dbReference type="Pfam" id="PF18930">
    <property type="entry name" value="DUF5679"/>
    <property type="match status" value="1"/>
</dbReference>
<dbReference type="PANTHER" id="PTHR24284">
    <property type="entry name" value="CYTOCHROME P450 FAMILY"/>
    <property type="match status" value="1"/>
</dbReference>
<keyword evidence="6 13" id="KW-0479">Metal-binding</keyword>
<keyword evidence="7" id="KW-0256">Endoplasmic reticulum</keyword>
<evidence type="ECO:0000259" key="15">
    <source>
        <dbReference type="PROSITE" id="PS50994"/>
    </source>
</evidence>
<evidence type="ECO:0000313" key="16">
    <source>
        <dbReference type="EMBL" id="CAP25797.1"/>
    </source>
</evidence>
<dbReference type="InParanoid" id="A8WZI7"/>
<evidence type="ECO:0000259" key="14">
    <source>
        <dbReference type="PROSITE" id="PS50013"/>
    </source>
</evidence>
<comment type="cofactor">
    <cofactor evidence="1 13">
        <name>heme</name>
        <dbReference type="ChEBI" id="CHEBI:30413"/>
    </cofactor>
</comment>